<organism evidence="1 2">
    <name type="scientific">Tropilaelaps mercedesae</name>
    <dbReference type="NCBI Taxonomy" id="418985"/>
    <lineage>
        <taxon>Eukaryota</taxon>
        <taxon>Metazoa</taxon>
        <taxon>Ecdysozoa</taxon>
        <taxon>Arthropoda</taxon>
        <taxon>Chelicerata</taxon>
        <taxon>Arachnida</taxon>
        <taxon>Acari</taxon>
        <taxon>Parasitiformes</taxon>
        <taxon>Mesostigmata</taxon>
        <taxon>Gamasina</taxon>
        <taxon>Dermanyssoidea</taxon>
        <taxon>Laelapidae</taxon>
        <taxon>Tropilaelaps</taxon>
    </lineage>
</organism>
<accession>A0A1V9XD15</accession>
<keyword evidence="2" id="KW-1185">Reference proteome</keyword>
<comment type="caution">
    <text evidence="1">The sequence shown here is derived from an EMBL/GenBank/DDBJ whole genome shotgun (WGS) entry which is preliminary data.</text>
</comment>
<dbReference type="AlphaFoldDB" id="A0A1V9XD15"/>
<protein>
    <submittedName>
        <fullName evidence="1">Uncharacterized protein</fullName>
    </submittedName>
</protein>
<dbReference type="Proteomes" id="UP000192247">
    <property type="component" value="Unassembled WGS sequence"/>
</dbReference>
<proteinExistence type="predicted"/>
<reference evidence="1 2" key="1">
    <citation type="journal article" date="2017" name="Gigascience">
        <title>Draft genome of the honey bee ectoparasitic mite, Tropilaelaps mercedesae, is shaped by the parasitic life history.</title>
        <authorList>
            <person name="Dong X."/>
            <person name="Armstrong S.D."/>
            <person name="Xia D."/>
            <person name="Makepeace B.L."/>
            <person name="Darby A.C."/>
            <person name="Kadowaki T."/>
        </authorList>
    </citation>
    <scope>NUCLEOTIDE SEQUENCE [LARGE SCALE GENOMIC DNA]</scope>
    <source>
        <strain evidence="1">Wuxi-XJTLU</strain>
    </source>
</reference>
<dbReference type="EMBL" id="MNPL01014979">
    <property type="protein sequence ID" value="OQR71293.1"/>
    <property type="molecule type" value="Genomic_DNA"/>
</dbReference>
<sequence length="29" mass="3093">MKQTLINIGVNLRSVSLNAPTLTLTPSLP</sequence>
<name>A0A1V9XD15_9ACAR</name>
<evidence type="ECO:0000313" key="2">
    <source>
        <dbReference type="Proteomes" id="UP000192247"/>
    </source>
</evidence>
<evidence type="ECO:0000313" key="1">
    <source>
        <dbReference type="EMBL" id="OQR71293.1"/>
    </source>
</evidence>
<dbReference type="InParanoid" id="A0A1V9XD15"/>
<gene>
    <name evidence="1" type="ORF">BIW11_11089</name>
</gene>